<comment type="caution">
    <text evidence="1">The sequence shown here is derived from an EMBL/GenBank/DDBJ whole genome shotgun (WGS) entry which is preliminary data.</text>
</comment>
<name>A0ABT1TCV5_9GAMM</name>
<evidence type="ECO:0000313" key="2">
    <source>
        <dbReference type="Proteomes" id="UP001524499"/>
    </source>
</evidence>
<keyword evidence="2" id="KW-1185">Reference proteome</keyword>
<organism evidence="1 2">
    <name type="scientific">Methylomonas subterranea</name>
    <dbReference type="NCBI Taxonomy" id="2952225"/>
    <lineage>
        <taxon>Bacteria</taxon>
        <taxon>Pseudomonadati</taxon>
        <taxon>Pseudomonadota</taxon>
        <taxon>Gammaproteobacteria</taxon>
        <taxon>Methylococcales</taxon>
        <taxon>Methylococcaceae</taxon>
        <taxon>Methylomonas</taxon>
    </lineage>
</organism>
<protein>
    <recommendedName>
        <fullName evidence="3">Bacteriophage Rz lysis protein</fullName>
    </recommendedName>
</protein>
<sequence>MNPLALAAMIGLAVGSGAGWFVTDAVLGADIAMMQAEQADALAQSEQMYRRALAGEQERGFVLSDRLAHTESQLTQRTLEVSRALQKVTTGRACLDASAVRLLNGAAHDDGAMPETAGPSVAESAAIATDTDVAGWIGGAQYHYDTCRARLGALIDFETGRPDDRTEQ</sequence>
<dbReference type="EMBL" id="JANIBJ010000005">
    <property type="protein sequence ID" value="MCQ8103280.1"/>
    <property type="molecule type" value="Genomic_DNA"/>
</dbReference>
<evidence type="ECO:0000313" key="1">
    <source>
        <dbReference type="EMBL" id="MCQ8103280.1"/>
    </source>
</evidence>
<reference evidence="1 2" key="1">
    <citation type="submission" date="2022-07" db="EMBL/GenBank/DDBJ databases">
        <title>Methylomonas rivi sp. nov., Methylomonas rosea sp. nov., Methylomonas aureus sp. nov. and Methylomonas subterranea sp. nov., four novel methanotrophs isolated from a freshwater creek and the deep terrestrial subsurface.</title>
        <authorList>
            <person name="Abin C."/>
            <person name="Sankaranarayanan K."/>
            <person name="Garner C."/>
            <person name="Sindelar R."/>
            <person name="Kotary K."/>
            <person name="Garner R."/>
            <person name="Barclay S."/>
            <person name="Lawson P."/>
            <person name="Krumholz L."/>
        </authorList>
    </citation>
    <scope>NUCLEOTIDE SEQUENCE [LARGE SCALE GENOMIC DNA]</scope>
    <source>
        <strain evidence="1 2">SURF-2</strain>
    </source>
</reference>
<gene>
    <name evidence="1" type="ORF">NP590_04100</name>
</gene>
<proteinExistence type="predicted"/>
<dbReference type="Proteomes" id="UP001524499">
    <property type="component" value="Unassembled WGS sequence"/>
</dbReference>
<evidence type="ECO:0008006" key="3">
    <source>
        <dbReference type="Google" id="ProtNLM"/>
    </source>
</evidence>
<dbReference type="RefSeq" id="WP_256600966.1">
    <property type="nucleotide sequence ID" value="NZ_JANIBJ010000005.1"/>
</dbReference>
<accession>A0ABT1TCV5</accession>